<evidence type="ECO:0000256" key="1">
    <source>
        <dbReference type="SAM" id="Phobius"/>
    </source>
</evidence>
<dbReference type="AlphaFoldDB" id="A0A848GNU5"/>
<name>A0A848GNU5_9BACT</name>
<evidence type="ECO:0000313" key="3">
    <source>
        <dbReference type="Proteomes" id="UP000583266"/>
    </source>
</evidence>
<keyword evidence="1" id="KW-0472">Membrane</keyword>
<dbReference type="EMBL" id="JABBGC010000001">
    <property type="protein sequence ID" value="NML37598.1"/>
    <property type="molecule type" value="Genomic_DNA"/>
</dbReference>
<sequence length="160" mass="18566">MALRKKQKVLILVAAAILAIIAIVCYYGFFIVMWVTTPGDGELRPAEKTYFDSLRTVYHSRRIWRDPKYFISDTSRKTEYAIIMTFDKSPAGLETDSLKQDSLRLEAFKIARHAYFNVVDKSPKFPEYDVNFSYSDLSRDYNFTFKPEELEGSSNNHIGH</sequence>
<accession>A0A848GNU5</accession>
<feature type="transmembrane region" description="Helical" evidence="1">
    <location>
        <begin position="9"/>
        <end position="35"/>
    </location>
</feature>
<gene>
    <name evidence="2" type="ORF">HHL17_10385</name>
</gene>
<keyword evidence="3" id="KW-1185">Reference proteome</keyword>
<reference evidence="2 3" key="1">
    <citation type="submission" date="2020-04" db="EMBL/GenBank/DDBJ databases">
        <title>Chitinophaga sp. G-6-1-13 sp. nov., isolated from soil.</title>
        <authorList>
            <person name="Dahal R.H."/>
            <person name="Chaudhary D.K."/>
        </authorList>
    </citation>
    <scope>NUCLEOTIDE SEQUENCE [LARGE SCALE GENOMIC DNA]</scope>
    <source>
        <strain evidence="2 3">G-6-1-13</strain>
    </source>
</reference>
<dbReference type="RefSeq" id="WP_169224649.1">
    <property type="nucleotide sequence ID" value="NZ_JABBGC010000001.1"/>
</dbReference>
<protein>
    <submittedName>
        <fullName evidence="2">Uncharacterized protein</fullName>
    </submittedName>
</protein>
<keyword evidence="1" id="KW-1133">Transmembrane helix</keyword>
<proteinExistence type="predicted"/>
<dbReference type="Proteomes" id="UP000583266">
    <property type="component" value="Unassembled WGS sequence"/>
</dbReference>
<organism evidence="2 3">
    <name type="scientific">Chitinophaga fulva</name>
    <dbReference type="NCBI Taxonomy" id="2728842"/>
    <lineage>
        <taxon>Bacteria</taxon>
        <taxon>Pseudomonadati</taxon>
        <taxon>Bacteroidota</taxon>
        <taxon>Chitinophagia</taxon>
        <taxon>Chitinophagales</taxon>
        <taxon>Chitinophagaceae</taxon>
        <taxon>Chitinophaga</taxon>
    </lineage>
</organism>
<evidence type="ECO:0000313" key="2">
    <source>
        <dbReference type="EMBL" id="NML37598.1"/>
    </source>
</evidence>
<comment type="caution">
    <text evidence="2">The sequence shown here is derived from an EMBL/GenBank/DDBJ whole genome shotgun (WGS) entry which is preliminary data.</text>
</comment>
<keyword evidence="1" id="KW-0812">Transmembrane</keyword>